<dbReference type="AlphaFoldDB" id="A0A0E9XPV8"/>
<organism evidence="1">
    <name type="scientific">Anguilla anguilla</name>
    <name type="common">European freshwater eel</name>
    <name type="synonym">Muraena anguilla</name>
    <dbReference type="NCBI Taxonomy" id="7936"/>
    <lineage>
        <taxon>Eukaryota</taxon>
        <taxon>Metazoa</taxon>
        <taxon>Chordata</taxon>
        <taxon>Craniata</taxon>
        <taxon>Vertebrata</taxon>
        <taxon>Euteleostomi</taxon>
        <taxon>Actinopterygii</taxon>
        <taxon>Neopterygii</taxon>
        <taxon>Teleostei</taxon>
        <taxon>Anguilliformes</taxon>
        <taxon>Anguillidae</taxon>
        <taxon>Anguilla</taxon>
    </lineage>
</organism>
<accession>A0A0E9XPV8</accession>
<dbReference type="EMBL" id="GBXM01003815">
    <property type="protein sequence ID" value="JAI04763.1"/>
    <property type="molecule type" value="Transcribed_RNA"/>
</dbReference>
<name>A0A0E9XPV8_ANGAN</name>
<proteinExistence type="predicted"/>
<reference evidence="1" key="1">
    <citation type="submission" date="2014-11" db="EMBL/GenBank/DDBJ databases">
        <authorList>
            <person name="Amaro Gonzalez C."/>
        </authorList>
    </citation>
    <scope>NUCLEOTIDE SEQUENCE</scope>
</reference>
<protein>
    <submittedName>
        <fullName evidence="1">Uncharacterized protein</fullName>
    </submittedName>
</protein>
<sequence length="44" mass="4822">MDVLKVLLAYYYSCKIIHSFSAVEPSLCPCLTLPPISVPAHLST</sequence>
<evidence type="ECO:0000313" key="1">
    <source>
        <dbReference type="EMBL" id="JAI04763.1"/>
    </source>
</evidence>
<reference evidence="1" key="2">
    <citation type="journal article" date="2015" name="Fish Shellfish Immunol.">
        <title>Early steps in the European eel (Anguilla anguilla)-Vibrio vulnificus interaction in the gills: Role of the RtxA13 toxin.</title>
        <authorList>
            <person name="Callol A."/>
            <person name="Pajuelo D."/>
            <person name="Ebbesson L."/>
            <person name="Teles M."/>
            <person name="MacKenzie S."/>
            <person name="Amaro C."/>
        </authorList>
    </citation>
    <scope>NUCLEOTIDE SEQUENCE</scope>
</reference>